<evidence type="ECO:0000256" key="9">
    <source>
        <dbReference type="SAM" id="MobiDB-lite"/>
    </source>
</evidence>
<dbReference type="OrthoDB" id="635874at2759"/>
<evidence type="ECO:0000256" key="8">
    <source>
        <dbReference type="PROSITE-ProRule" id="PRU10141"/>
    </source>
</evidence>
<dbReference type="InterPro" id="IPR041118">
    <property type="entry name" value="Rx_N"/>
</dbReference>
<proteinExistence type="inferred from homology"/>
<dbReference type="Proteomes" id="UP000019116">
    <property type="component" value="Chromosome 4A"/>
</dbReference>
<dbReference type="InterPro" id="IPR017441">
    <property type="entry name" value="Protein_kinase_ATP_BS"/>
</dbReference>
<organism evidence="11">
    <name type="scientific">Triticum aestivum</name>
    <name type="common">Wheat</name>
    <dbReference type="NCBI Taxonomy" id="4565"/>
    <lineage>
        <taxon>Eukaryota</taxon>
        <taxon>Viridiplantae</taxon>
        <taxon>Streptophyta</taxon>
        <taxon>Embryophyta</taxon>
        <taxon>Tracheophyta</taxon>
        <taxon>Spermatophyta</taxon>
        <taxon>Magnoliopsida</taxon>
        <taxon>Liliopsida</taxon>
        <taxon>Poales</taxon>
        <taxon>Poaceae</taxon>
        <taxon>BOP clade</taxon>
        <taxon>Pooideae</taxon>
        <taxon>Triticodae</taxon>
        <taxon>Triticeae</taxon>
        <taxon>Triticinae</taxon>
        <taxon>Triticum</taxon>
    </lineage>
</organism>
<dbReference type="FunFam" id="1.10.10.10:FF:000322">
    <property type="entry name" value="Probable disease resistance protein At1g63360"/>
    <property type="match status" value="1"/>
</dbReference>
<comment type="subcellular location">
    <subcellularLocation>
        <location evidence="1">Cell membrane</location>
        <topology evidence="1">Single-pass membrane protein</topology>
    </subcellularLocation>
</comment>
<dbReference type="Gene3D" id="3.40.50.300">
    <property type="entry name" value="P-loop containing nucleotide triphosphate hydrolases"/>
    <property type="match status" value="1"/>
</dbReference>
<dbReference type="InterPro" id="IPR055414">
    <property type="entry name" value="LRR_R13L4/SHOC2-like"/>
</dbReference>
<dbReference type="SUPFAM" id="SSF56112">
    <property type="entry name" value="Protein kinase-like (PK-like)"/>
    <property type="match status" value="1"/>
</dbReference>
<feature type="compositionally biased region" description="Polar residues" evidence="9">
    <location>
        <begin position="1067"/>
        <end position="1082"/>
    </location>
</feature>
<dbReference type="PROSITE" id="PS00107">
    <property type="entry name" value="PROTEIN_KINASE_ATP"/>
    <property type="match status" value="1"/>
</dbReference>
<feature type="compositionally biased region" description="Low complexity" evidence="9">
    <location>
        <begin position="1029"/>
        <end position="1049"/>
    </location>
</feature>
<reference evidence="11" key="1">
    <citation type="submission" date="2018-08" db="EMBL/GenBank/DDBJ databases">
        <authorList>
            <person name="Rossello M."/>
        </authorList>
    </citation>
    <scope>NUCLEOTIDE SEQUENCE [LARGE SCALE GENOMIC DNA]</scope>
    <source>
        <strain evidence="11">cv. Chinese Spring</strain>
    </source>
</reference>
<dbReference type="SMR" id="A0A3B6HZ77"/>
<dbReference type="PaxDb" id="4565-Traes_4AL_69D61737F.1"/>
<dbReference type="Pfam" id="PF00069">
    <property type="entry name" value="Pkinase"/>
    <property type="match status" value="1"/>
</dbReference>
<keyword evidence="3" id="KW-0433">Leucine-rich repeat</keyword>
<feature type="domain" description="Protein kinase" evidence="10">
    <location>
        <begin position="1132"/>
        <end position="1271"/>
    </location>
</feature>
<dbReference type="InterPro" id="IPR032675">
    <property type="entry name" value="LRR_dom_sf"/>
</dbReference>
<dbReference type="GO" id="GO:0004672">
    <property type="term" value="F:protein kinase activity"/>
    <property type="evidence" value="ECO:0007669"/>
    <property type="project" value="InterPro"/>
</dbReference>
<dbReference type="GO" id="GO:0009626">
    <property type="term" value="P:plant-type hypersensitive response"/>
    <property type="evidence" value="ECO:0007669"/>
    <property type="project" value="UniProtKB-ARBA"/>
</dbReference>
<dbReference type="InterPro" id="IPR000719">
    <property type="entry name" value="Prot_kinase_dom"/>
</dbReference>
<dbReference type="AlphaFoldDB" id="A0A3B6HZ77"/>
<dbReference type="GO" id="GO:0042742">
    <property type="term" value="P:defense response to bacterium"/>
    <property type="evidence" value="ECO:0007669"/>
    <property type="project" value="UniProtKB-ARBA"/>
</dbReference>
<dbReference type="InterPro" id="IPR042197">
    <property type="entry name" value="Apaf_helical"/>
</dbReference>
<keyword evidence="4" id="KW-0677">Repeat</keyword>
<feature type="binding site" evidence="8">
    <location>
        <position position="1161"/>
    </location>
    <ligand>
        <name>ATP</name>
        <dbReference type="ChEBI" id="CHEBI:30616"/>
    </ligand>
</feature>
<dbReference type="EnsemblPlants" id="TraesCS4A02G223400.4">
    <property type="protein sequence ID" value="TraesCS4A02G223400.4"/>
    <property type="gene ID" value="TraesCS4A02G223400"/>
</dbReference>
<dbReference type="PRINTS" id="PR00364">
    <property type="entry name" value="DISEASERSIST"/>
</dbReference>
<dbReference type="Pfam" id="PF23598">
    <property type="entry name" value="LRR_14"/>
    <property type="match status" value="1"/>
</dbReference>
<protein>
    <recommendedName>
        <fullName evidence="10">Protein kinase domain-containing protein</fullName>
    </recommendedName>
</protein>
<name>A0A3B6HZ77_WHEAT</name>
<dbReference type="PROSITE" id="PS50011">
    <property type="entry name" value="PROTEIN_KINASE_DOM"/>
    <property type="match status" value="1"/>
</dbReference>
<sequence length="1271" mass="142761">MSSSLFATSAMEAPMSSSLGAMGPLLRKLHSLLDPDHRLPKPLKHGIGLLKEDLEELSAGLLEQSMADSPNQKAMYWMDEVRELSYEIEDCIDDMMLRHTGNGVKTRPVRGHRVSRVKVSRLFKSLKPCTRVSKIAELRTLVLEASERRERYHLDDCASSSSRVFTGHNRVPGLYGHATDFLVGVDDLKIKLTKWLTEDADQQLKVVCIDGPAGVGKTTLAKQLYRELGGQFDCWAFVRASRRSDTKRLLGDILSQVQCCQLPSYFCEVQNLIGNLMKYLQDKRYFIVIDDLWETTTWDIVKSAFPDGKNYSRIMTTAETDSVALECCGYQSDNILKMKPLGSHASAELFFSIVFGSEHLCPDQLKEVSDRIIRKCGGLPLATICIAGLLASQTDNSELWHHLQKCLCSKLSTSPTLEEMLKEVLNLSYSSLPYYLKTCLLYLTMYPEGYTMWKVDLLKQWISEGFIAAKEEKEVEEIADSYFYELVNRGMIQPEQINHNDEVYSCTMHHTVRDLIMFKSKEENFITSIDYSKAITGHSNMVRRLSLHFSSAKYATKPSGVILSQSRSLFFFGLLRCFPSDVEFKLLRVLTLEFWGNQYGHTNLDLTRICSLVHLRYLKISCNMIVELPAQMHGLRYMETLEINARISSVPLDIIDLPGLLHLSLRDERNLPDGIGRIRSLRTLQYFDLGNNSEDNVLSLGSLMNLQYLHLTYSTVQSDEHLKRNMVALASSVIKLVNLKSVILAPGALSTAIYHDVLSSVSSPPVFLQGLQRLDLLPPICMFSRVPKDIGVVRKLCYLSLVVRELRRNDIDSITGLPALTVLSLYVRQPPAESIIFNNGSFPALKYFKYMCGVLCLAFQEGALPNVLRLKLGFNARKGQQYDVLLAGIQHLVNLKKIDGIIGAAEGAEGPDRSAAESAFKDTIHKHSKFPSYVNVKRVDWVEEENEPRTQVNSSPKCHEILQKQRGVNETEEDTKQFADSGVKNQIMQVSPQHMDLCPDDTKLTMPSSNRTSFPEKLQDNIAAEAVSFSSTTSSAQSPQSWSAPSSHHSLPETYAWDPEGSPWSRALSSPSLTPKNTSAPQSAMHPMLSPEDHVSRTEGTRSTGYFHPLALPPSASNQPAPKVEMSLVGQWQKSKLIGSGTYGDIYEATNRHTGALCAVKVISIIPNDSRSADSLKQLDQEIKLLSQFKHENIVQYYGSETIEGQLYVYMEYVHPGSINKYIKQHCGAITESIVCNFTHHILRGLAFLHGQNIMHRYVQTCILVYIVPAN</sequence>
<accession>A0A3B6HZ77</accession>
<dbReference type="InterPro" id="IPR044974">
    <property type="entry name" value="Disease_R_plants"/>
</dbReference>
<evidence type="ECO:0000256" key="5">
    <source>
        <dbReference type="ARBA" id="ARBA00022741"/>
    </source>
</evidence>
<dbReference type="GO" id="GO:0043531">
    <property type="term" value="F:ADP binding"/>
    <property type="evidence" value="ECO:0007669"/>
    <property type="project" value="InterPro"/>
</dbReference>
<gene>
    <name evidence="11" type="primary">LOC123086721</name>
</gene>
<dbReference type="Gene3D" id="1.10.8.430">
    <property type="entry name" value="Helical domain of apoptotic protease-activating factors"/>
    <property type="match status" value="1"/>
</dbReference>
<evidence type="ECO:0000256" key="3">
    <source>
        <dbReference type="ARBA" id="ARBA00022614"/>
    </source>
</evidence>
<dbReference type="SUPFAM" id="SSF52540">
    <property type="entry name" value="P-loop containing nucleoside triphosphate hydrolases"/>
    <property type="match status" value="1"/>
</dbReference>
<evidence type="ECO:0000256" key="6">
    <source>
        <dbReference type="ARBA" id="ARBA00022821"/>
    </source>
</evidence>
<keyword evidence="5 8" id="KW-0547">Nucleotide-binding</keyword>
<keyword evidence="7" id="KW-0175">Coiled coil</keyword>
<dbReference type="InterPro" id="IPR027417">
    <property type="entry name" value="P-loop_NTPase"/>
</dbReference>
<comment type="similarity">
    <text evidence="2">Belongs to the disease resistance NB-LRR family.</text>
</comment>
<dbReference type="Gene3D" id="1.20.5.4130">
    <property type="match status" value="1"/>
</dbReference>
<evidence type="ECO:0000256" key="2">
    <source>
        <dbReference type="ARBA" id="ARBA00008894"/>
    </source>
</evidence>
<dbReference type="Gramene" id="TraesCS4A03G0595300.4">
    <property type="protein sequence ID" value="TraesCS4A03G0595300.4.CDS"/>
    <property type="gene ID" value="TraesCS4A03G0595300"/>
</dbReference>
<dbReference type="SUPFAM" id="SSF52058">
    <property type="entry name" value="L domain-like"/>
    <property type="match status" value="1"/>
</dbReference>
<evidence type="ECO:0000313" key="12">
    <source>
        <dbReference type="Proteomes" id="UP000019116"/>
    </source>
</evidence>
<keyword evidence="8" id="KW-0067">ATP-binding</keyword>
<dbReference type="OMA" id="PMERIVF"/>
<dbReference type="Gene3D" id="3.80.10.10">
    <property type="entry name" value="Ribonuclease Inhibitor"/>
    <property type="match status" value="1"/>
</dbReference>
<evidence type="ECO:0000259" key="10">
    <source>
        <dbReference type="PROSITE" id="PS50011"/>
    </source>
</evidence>
<evidence type="ECO:0000256" key="7">
    <source>
        <dbReference type="ARBA" id="ARBA00023054"/>
    </source>
</evidence>
<dbReference type="InterPro" id="IPR002182">
    <property type="entry name" value="NB-ARC"/>
</dbReference>
<evidence type="ECO:0000256" key="1">
    <source>
        <dbReference type="ARBA" id="ARBA00004162"/>
    </source>
</evidence>
<keyword evidence="6" id="KW-0611">Plant defense</keyword>
<dbReference type="Gene3D" id="1.10.510.10">
    <property type="entry name" value="Transferase(Phosphotransferase) domain 1"/>
    <property type="match status" value="1"/>
</dbReference>
<feature type="region of interest" description="Disordered" evidence="9">
    <location>
        <begin position="1029"/>
        <end position="1122"/>
    </location>
</feature>
<dbReference type="Pfam" id="PF00931">
    <property type="entry name" value="NB-ARC"/>
    <property type="match status" value="1"/>
</dbReference>
<dbReference type="InterPro" id="IPR011009">
    <property type="entry name" value="Kinase-like_dom_sf"/>
</dbReference>
<dbReference type="GO" id="GO:0002758">
    <property type="term" value="P:innate immune response-activating signaling pathway"/>
    <property type="evidence" value="ECO:0007669"/>
    <property type="project" value="UniProtKB-ARBA"/>
</dbReference>
<dbReference type="InterPro" id="IPR058922">
    <property type="entry name" value="WHD_DRP"/>
</dbReference>
<reference evidence="11" key="2">
    <citation type="submission" date="2018-10" db="UniProtKB">
        <authorList>
            <consortium name="EnsemblPlants"/>
        </authorList>
    </citation>
    <scope>IDENTIFICATION</scope>
</reference>
<dbReference type="Pfam" id="PF23559">
    <property type="entry name" value="WHD_DRP"/>
    <property type="match status" value="1"/>
</dbReference>
<feature type="compositionally biased region" description="Basic and acidic residues" evidence="9">
    <location>
        <begin position="1091"/>
        <end position="1100"/>
    </location>
</feature>
<dbReference type="Gramene" id="TraesCS4A02G223400.4">
    <property type="protein sequence ID" value="TraesCS4A02G223400.4"/>
    <property type="gene ID" value="TraesCS4A02G223400"/>
</dbReference>
<dbReference type="PANTHER" id="PTHR23155:SF1198">
    <property type="entry name" value="DISEASE RESISTANCE PROTEIN RGA5"/>
    <property type="match status" value="1"/>
</dbReference>
<keyword evidence="12" id="KW-1185">Reference proteome</keyword>
<dbReference type="GO" id="GO:0005524">
    <property type="term" value="F:ATP binding"/>
    <property type="evidence" value="ECO:0007669"/>
    <property type="project" value="UniProtKB-UniRule"/>
</dbReference>
<dbReference type="PANTHER" id="PTHR23155">
    <property type="entry name" value="DISEASE RESISTANCE PROTEIN RP"/>
    <property type="match status" value="1"/>
</dbReference>
<evidence type="ECO:0000313" key="11">
    <source>
        <dbReference type="EnsemblPlants" id="TraesCS4A02G223400.4"/>
    </source>
</evidence>
<dbReference type="Pfam" id="PF18052">
    <property type="entry name" value="Rx_N"/>
    <property type="match status" value="1"/>
</dbReference>
<dbReference type="GO" id="GO:0005886">
    <property type="term" value="C:plasma membrane"/>
    <property type="evidence" value="ECO:0007669"/>
    <property type="project" value="UniProtKB-SubCell"/>
</dbReference>
<evidence type="ECO:0000256" key="4">
    <source>
        <dbReference type="ARBA" id="ARBA00022737"/>
    </source>
</evidence>